<dbReference type="Pfam" id="PF01547">
    <property type="entry name" value="SBP_bac_1"/>
    <property type="match status" value="1"/>
</dbReference>
<sequence>MKLRSKSSGLVALAIVTCFTASGCSVQADNKEGAEAGQKDTTSAIRIVVNSLGVIFPEGMDENNNPYLSYIEKNTGVQVGVTLPPLNGYDEKLNVMMTSGEPPDLLNTSSPSWFINFVNQKALTPLNDYIDKYGANLKAKIPKEAWDNVTVDGKIYAIPSLNEVKGTELIYTRKDWLDKLGLRPPRTLQEYTTVMKAFAEMDPDGNGQKDTYGLSILERLGRTSPFLGAFGVQMNAWYERDGKLVYSGIMPEMKEALAYLHSLYEQDILDPEFPLNKIDVLGEKIASGKVGLYSAAWSDTRSLIAANRKNDPKAEWIPLDFPIGRSGKHGVYSTSNVRSYNVVPLKSKQAESVVKFLDFIAGPGQQNLKLGFENEVWTKAGGKLSIRFDEHIKQGYRGIYGALADTVEPEMTRDRLKALGEPFKLYENLQQIEGNLMENRFNGPPTPAMGKHQVKLSKLQEETFTRMIAGMSPIEEFDNFVKKWKEAGGDEITGEVNEWWRDTGKQPGK</sequence>
<keyword evidence="3" id="KW-1185">Reference proteome</keyword>
<dbReference type="RefSeq" id="WP_315949905.1">
    <property type="nucleotide sequence ID" value="NZ_JAWCUD010000001.1"/>
</dbReference>
<dbReference type="CDD" id="cd13580">
    <property type="entry name" value="PBP2_AlgQ_like_1"/>
    <property type="match status" value="1"/>
</dbReference>
<protein>
    <submittedName>
        <fullName evidence="2">Extracellular solute-binding protein</fullName>
    </submittedName>
</protein>
<name>A0ABU3R897_9BACL</name>
<accession>A0ABU3R897</accession>
<evidence type="ECO:0000313" key="2">
    <source>
        <dbReference type="EMBL" id="MDU0200495.1"/>
    </source>
</evidence>
<evidence type="ECO:0000256" key="1">
    <source>
        <dbReference type="SAM" id="SignalP"/>
    </source>
</evidence>
<dbReference type="PANTHER" id="PTHR43649">
    <property type="entry name" value="ARABINOSE-BINDING PROTEIN-RELATED"/>
    <property type="match status" value="1"/>
</dbReference>
<dbReference type="PANTHER" id="PTHR43649:SF17">
    <property type="entry name" value="ABC TRANSPORTER SOLUTE BINDING PROTEIN-SUGAR TRANSPORT"/>
    <property type="match status" value="1"/>
</dbReference>
<dbReference type="SUPFAM" id="SSF53850">
    <property type="entry name" value="Periplasmic binding protein-like II"/>
    <property type="match status" value="1"/>
</dbReference>
<keyword evidence="1" id="KW-0732">Signal</keyword>
<dbReference type="InterPro" id="IPR050490">
    <property type="entry name" value="Bact_solute-bd_prot1"/>
</dbReference>
<dbReference type="EMBL" id="JAWCUD010000001">
    <property type="protein sequence ID" value="MDU0200495.1"/>
    <property type="molecule type" value="Genomic_DNA"/>
</dbReference>
<proteinExistence type="predicted"/>
<reference evidence="2 3" key="1">
    <citation type="submission" date="2023-10" db="EMBL/GenBank/DDBJ databases">
        <title>Paenibacillus strain PFR10 Genome sequencing and assembly.</title>
        <authorList>
            <person name="Kim I."/>
        </authorList>
    </citation>
    <scope>NUCLEOTIDE SEQUENCE [LARGE SCALE GENOMIC DNA]</scope>
    <source>
        <strain evidence="2 3">PFR10</strain>
    </source>
</reference>
<dbReference type="Proteomes" id="UP001260980">
    <property type="component" value="Unassembled WGS sequence"/>
</dbReference>
<dbReference type="PROSITE" id="PS51257">
    <property type="entry name" value="PROKAR_LIPOPROTEIN"/>
    <property type="match status" value="1"/>
</dbReference>
<evidence type="ECO:0000313" key="3">
    <source>
        <dbReference type="Proteomes" id="UP001260980"/>
    </source>
</evidence>
<dbReference type="InterPro" id="IPR006059">
    <property type="entry name" value="SBP"/>
</dbReference>
<dbReference type="Gene3D" id="3.40.190.10">
    <property type="entry name" value="Periplasmic binding protein-like II"/>
    <property type="match status" value="2"/>
</dbReference>
<feature type="signal peptide" evidence="1">
    <location>
        <begin position="1"/>
        <end position="28"/>
    </location>
</feature>
<gene>
    <name evidence="2" type="ORF">RQP52_05295</name>
</gene>
<comment type="caution">
    <text evidence="2">The sequence shown here is derived from an EMBL/GenBank/DDBJ whole genome shotgun (WGS) entry which is preliminary data.</text>
</comment>
<organism evidence="2 3">
    <name type="scientific">Paenibacillus violae</name>
    <dbReference type="NCBI Taxonomy" id="3077234"/>
    <lineage>
        <taxon>Bacteria</taxon>
        <taxon>Bacillati</taxon>
        <taxon>Bacillota</taxon>
        <taxon>Bacilli</taxon>
        <taxon>Bacillales</taxon>
        <taxon>Paenibacillaceae</taxon>
        <taxon>Paenibacillus</taxon>
    </lineage>
</organism>
<feature type="chain" id="PRO_5046353980" evidence="1">
    <location>
        <begin position="29"/>
        <end position="509"/>
    </location>
</feature>